<sequence length="155" mass="18013">MINMNSRKTLRSSDYEGCEECRVSLLIYLNEYIHPDEVSNILQLEPTKKNIIGTVVTNSLGRTRKITVAGWFLSSEKYVQSKDIRDHLDWLLRKILPSKNGLIQLQNIQGIQMRIECDWWAISTRGPTLWPEQMKIMADLNLECTFNISFYGSKD</sequence>
<evidence type="ECO:0008006" key="3">
    <source>
        <dbReference type="Google" id="ProtNLM"/>
    </source>
</evidence>
<gene>
    <name evidence="1" type="ORF">DKK76_02670</name>
</gene>
<proteinExistence type="predicted"/>
<accession>A0A318MYQ2</accession>
<protein>
    <recommendedName>
        <fullName evidence="3">DUF4279 domain-containing protein</fullName>
    </recommendedName>
</protein>
<dbReference type="AlphaFoldDB" id="A0A318MYQ2"/>
<reference evidence="1 2" key="1">
    <citation type="submission" date="2018-05" db="EMBL/GenBank/DDBJ databases">
        <title>Reference genomes for bee gut microbiota database.</title>
        <authorList>
            <person name="Ellegaard K.M."/>
        </authorList>
    </citation>
    <scope>NUCLEOTIDE SEQUENCE [LARGE SCALE GENOMIC DNA]</scope>
    <source>
        <strain evidence="1 2">ESL0167</strain>
    </source>
</reference>
<dbReference type="InterPro" id="IPR025459">
    <property type="entry name" value="DUF4279"/>
</dbReference>
<name>A0A318MYQ2_FRIPE</name>
<evidence type="ECO:0000313" key="1">
    <source>
        <dbReference type="EMBL" id="PXY96229.1"/>
    </source>
</evidence>
<dbReference type="RefSeq" id="WP_110443051.1">
    <property type="nucleotide sequence ID" value="NZ_QGLM01000006.1"/>
</dbReference>
<comment type="caution">
    <text evidence="1">The sequence shown here is derived from an EMBL/GenBank/DDBJ whole genome shotgun (WGS) entry which is preliminary data.</text>
</comment>
<dbReference type="EMBL" id="QGLM01000006">
    <property type="protein sequence ID" value="PXY96229.1"/>
    <property type="molecule type" value="Genomic_DNA"/>
</dbReference>
<dbReference type="Proteomes" id="UP000247838">
    <property type="component" value="Unassembled WGS sequence"/>
</dbReference>
<organism evidence="1 2">
    <name type="scientific">Frischella perrara</name>
    <dbReference type="NCBI Taxonomy" id="1267021"/>
    <lineage>
        <taxon>Bacteria</taxon>
        <taxon>Pseudomonadati</taxon>
        <taxon>Pseudomonadota</taxon>
        <taxon>Gammaproteobacteria</taxon>
        <taxon>Orbales</taxon>
        <taxon>Orbaceae</taxon>
        <taxon>Frischella</taxon>
    </lineage>
</organism>
<evidence type="ECO:0000313" key="2">
    <source>
        <dbReference type="Proteomes" id="UP000247838"/>
    </source>
</evidence>
<dbReference type="Pfam" id="PF14106">
    <property type="entry name" value="DUF4279"/>
    <property type="match status" value="1"/>
</dbReference>